<dbReference type="Gene3D" id="2.60.120.10">
    <property type="entry name" value="Jelly Rolls"/>
    <property type="match status" value="1"/>
</dbReference>
<evidence type="ECO:0000259" key="1">
    <source>
        <dbReference type="Pfam" id="PF07883"/>
    </source>
</evidence>
<reference evidence="2" key="2">
    <citation type="submission" date="2020-01" db="EMBL/GenBank/DDBJ databases">
        <authorList>
            <person name="Campanaro S."/>
        </authorList>
    </citation>
    <scope>NUCLEOTIDE SEQUENCE</scope>
    <source>
        <strain evidence="2">AS06rmzACSIP_7</strain>
    </source>
</reference>
<comment type="caution">
    <text evidence="2">The sequence shown here is derived from an EMBL/GenBank/DDBJ whole genome shotgun (WGS) entry which is preliminary data.</text>
</comment>
<feature type="domain" description="Cupin type-2" evidence="1">
    <location>
        <begin position="42"/>
        <end position="108"/>
    </location>
</feature>
<dbReference type="InterPro" id="IPR013096">
    <property type="entry name" value="Cupin_2"/>
</dbReference>
<dbReference type="PANTHER" id="PTHR40112:SF1">
    <property type="entry name" value="H2HPP ISOMERASE"/>
    <property type="match status" value="1"/>
</dbReference>
<dbReference type="STRING" id="909663.GCA_000512235_03663"/>
<dbReference type="Proteomes" id="UP000777265">
    <property type="component" value="Unassembled WGS sequence"/>
</dbReference>
<dbReference type="InterPro" id="IPR011051">
    <property type="entry name" value="RmlC_Cupin_sf"/>
</dbReference>
<dbReference type="AlphaFoldDB" id="A0A351U0H7"/>
<sequence>MIVRNFNDPEVLQTTYRAHMGAVARMVMTSQFLESMEFLAYAMLPPGNVIEEHADPVEEIYLIVKGGGLMKVGNEEREVKEWDAVWIPVGEPHRLENTTADMSVILVIAAYPRR</sequence>
<gene>
    <name evidence="2" type="ORF">GXY80_01175</name>
</gene>
<dbReference type="InterPro" id="IPR052535">
    <property type="entry name" value="Bacilysin_H2HPP_isomerase"/>
</dbReference>
<organism evidence="2 3">
    <name type="scientific">Syntrophorhabdus aromaticivorans</name>
    <dbReference type="NCBI Taxonomy" id="328301"/>
    <lineage>
        <taxon>Bacteria</taxon>
        <taxon>Pseudomonadati</taxon>
        <taxon>Thermodesulfobacteriota</taxon>
        <taxon>Syntrophorhabdia</taxon>
        <taxon>Syntrophorhabdales</taxon>
        <taxon>Syntrophorhabdaceae</taxon>
        <taxon>Syntrophorhabdus</taxon>
    </lineage>
</organism>
<evidence type="ECO:0000313" key="3">
    <source>
        <dbReference type="Proteomes" id="UP000777265"/>
    </source>
</evidence>
<name>A0A351U0H7_9BACT</name>
<proteinExistence type="predicted"/>
<protein>
    <submittedName>
        <fullName evidence="2">Cupin domain-containing protein</fullName>
    </submittedName>
</protein>
<reference evidence="2" key="1">
    <citation type="journal article" date="2020" name="Biotechnol. Biofuels">
        <title>New insights from the biogas microbiome by comprehensive genome-resolved metagenomics of nearly 1600 species originating from multiple anaerobic digesters.</title>
        <authorList>
            <person name="Campanaro S."/>
            <person name="Treu L."/>
            <person name="Rodriguez-R L.M."/>
            <person name="Kovalovszki A."/>
            <person name="Ziels R.M."/>
            <person name="Maus I."/>
            <person name="Zhu X."/>
            <person name="Kougias P.G."/>
            <person name="Basile A."/>
            <person name="Luo G."/>
            <person name="Schluter A."/>
            <person name="Konstantinidis K.T."/>
            <person name="Angelidaki I."/>
        </authorList>
    </citation>
    <scope>NUCLEOTIDE SEQUENCE</scope>
    <source>
        <strain evidence="2">AS06rmzACSIP_7</strain>
    </source>
</reference>
<dbReference type="SUPFAM" id="SSF51182">
    <property type="entry name" value="RmlC-like cupins"/>
    <property type="match status" value="1"/>
</dbReference>
<dbReference type="InterPro" id="IPR014710">
    <property type="entry name" value="RmlC-like_jellyroll"/>
</dbReference>
<dbReference type="Pfam" id="PF07883">
    <property type="entry name" value="Cupin_2"/>
    <property type="match status" value="1"/>
</dbReference>
<evidence type="ECO:0000313" key="2">
    <source>
        <dbReference type="EMBL" id="NLW34083.1"/>
    </source>
</evidence>
<accession>A0A351U0H7</accession>
<dbReference type="EMBL" id="JAAYEE010000020">
    <property type="protein sequence ID" value="NLW34083.1"/>
    <property type="molecule type" value="Genomic_DNA"/>
</dbReference>
<dbReference type="PANTHER" id="PTHR40112">
    <property type="entry name" value="H2HPP ISOMERASE"/>
    <property type="match status" value="1"/>
</dbReference>